<proteinExistence type="predicted"/>
<reference evidence="5" key="1">
    <citation type="journal article" date="2019" name="Int. J. Syst. Evol. Microbiol.">
        <title>The Global Catalogue of Microorganisms (GCM) 10K type strain sequencing project: providing services to taxonomists for standard genome sequencing and annotation.</title>
        <authorList>
            <consortium name="The Broad Institute Genomics Platform"/>
            <consortium name="The Broad Institute Genome Sequencing Center for Infectious Disease"/>
            <person name="Wu L."/>
            <person name="Ma J."/>
        </authorList>
    </citation>
    <scope>NUCLEOTIDE SEQUENCE [LARGE SCALE GENOMIC DNA]</scope>
    <source>
        <strain evidence="5">KCTC 3913</strain>
    </source>
</reference>
<gene>
    <name evidence="4" type="ORF">ACFSUL_10765</name>
</gene>
<evidence type="ECO:0000313" key="4">
    <source>
        <dbReference type="EMBL" id="MFD2681225.1"/>
    </source>
</evidence>
<evidence type="ECO:0000259" key="3">
    <source>
        <dbReference type="Pfam" id="PF18994"/>
    </source>
</evidence>
<dbReference type="InterPro" id="IPR010572">
    <property type="entry name" value="Tail_dom"/>
</dbReference>
<dbReference type="Pfam" id="PF06605">
    <property type="entry name" value="Prophage_tail"/>
    <property type="match status" value="1"/>
</dbReference>
<keyword evidence="1" id="KW-0175">Coiled coil</keyword>
<comment type="caution">
    <text evidence="4">The sequence shown here is derived from an EMBL/GenBank/DDBJ whole genome shotgun (WGS) entry which is preliminary data.</text>
</comment>
<protein>
    <submittedName>
        <fullName evidence="4">Phage tail protein</fullName>
    </submittedName>
</protein>
<feature type="domain" description="Prophage endopeptidase tail N-terminal" evidence="3">
    <location>
        <begin position="6"/>
        <end position="75"/>
    </location>
</feature>
<dbReference type="Gene3D" id="1.20.5.340">
    <property type="match status" value="1"/>
</dbReference>
<evidence type="ECO:0000256" key="1">
    <source>
        <dbReference type="SAM" id="Coils"/>
    </source>
</evidence>
<dbReference type="Pfam" id="PF18994">
    <property type="entry name" value="Prophage_tailD1"/>
    <property type="match status" value="1"/>
</dbReference>
<dbReference type="Gene3D" id="3.55.50.40">
    <property type="match status" value="1"/>
</dbReference>
<evidence type="ECO:0000259" key="2">
    <source>
        <dbReference type="Pfam" id="PF06605"/>
    </source>
</evidence>
<feature type="coiled-coil region" evidence="1">
    <location>
        <begin position="311"/>
        <end position="370"/>
    </location>
</feature>
<name>A0ABW5RS24_9BACI</name>
<dbReference type="InterPro" id="IPR044051">
    <property type="entry name" value="Prophage_tail_N"/>
</dbReference>
<dbReference type="Proteomes" id="UP001597506">
    <property type="component" value="Unassembled WGS sequence"/>
</dbReference>
<feature type="domain" description="Tail spike" evidence="2">
    <location>
        <begin position="82"/>
        <end position="309"/>
    </location>
</feature>
<dbReference type="EMBL" id="JBHUMF010000026">
    <property type="protein sequence ID" value="MFD2681225.1"/>
    <property type="molecule type" value="Genomic_DNA"/>
</dbReference>
<organism evidence="4 5">
    <name type="scientific">Bacillus seohaeanensis</name>
    <dbReference type="NCBI Taxonomy" id="284580"/>
    <lineage>
        <taxon>Bacteria</taxon>
        <taxon>Bacillati</taxon>
        <taxon>Bacillota</taxon>
        <taxon>Bacilli</taxon>
        <taxon>Bacillales</taxon>
        <taxon>Bacillaceae</taxon>
        <taxon>Bacillus</taxon>
    </lineage>
</organism>
<dbReference type="Gene3D" id="6.20.110.10">
    <property type="match status" value="1"/>
</dbReference>
<keyword evidence="5" id="KW-1185">Reference proteome</keyword>
<dbReference type="RefSeq" id="WP_377935251.1">
    <property type="nucleotide sequence ID" value="NZ_JBHUMF010000026.1"/>
</dbReference>
<accession>A0ABW5RS24</accession>
<sequence length="586" mass="65391">MLTITNNGVSEPLVDYNDFEITEELNGDFSISFTALNTELNEYAYPLLAEESLIEFEGHEYRVKKMKEIRNKKTVNYAPHIFFDLKGHRIYTINGGTKTLDEAVSFVLPDDWTFENVDVTESALLPNFGEDNAVALIRLICKAFQCEVKIEKGKHLVFKKQIGKDDDFQYRYKHNIKGLENDVNTEKLATVIKGIGANGLVVTYRSPNADIFGEIHAKEIKDDRYSVADSLIERIKRELIDYPEVSIEVEEVDLGEEKELGDKVWLIYEPLGIEFQTRIIATKKLPKRKGKNTATLGNRKKTFSDILTETRVEIDQNKKQFQSRIEQTNERITLEVEEIDESIASVNLRADNIELKVSDNEDNIASLNLRSDNIELSVSSLGGRMDSAESSISVNAGNISSKVSQTDYNGNTIASLINQSATTITLDAQKIEMLGITNVANELNIGKSFDDGTYKSINFRGDFGGVSISSPGIDTLNIDAINAITLDSTEIYMRGNVNFSNATVEGLSVSYASSAGNADTLDGYNSSAFSFSGHSHSEYASVYHSHGTDYVSSEYGQTIRLYRDNSTGNFILLHGSDRFRLSGTFY</sequence>
<evidence type="ECO:0000313" key="5">
    <source>
        <dbReference type="Proteomes" id="UP001597506"/>
    </source>
</evidence>